<keyword evidence="3" id="KW-0378">Hydrolase</keyword>
<evidence type="ECO:0000256" key="1">
    <source>
        <dbReference type="ARBA" id="ARBA00006654"/>
    </source>
</evidence>
<dbReference type="InterPro" id="IPR029052">
    <property type="entry name" value="Metallo-depent_PP-like"/>
</dbReference>
<name>A0A9W7L3K7_9STRA</name>
<feature type="compositionally biased region" description="Basic and acidic residues" evidence="4">
    <location>
        <begin position="562"/>
        <end position="573"/>
    </location>
</feature>
<evidence type="ECO:0000313" key="7">
    <source>
        <dbReference type="EMBL" id="GMI24730.1"/>
    </source>
</evidence>
<keyword evidence="3" id="KW-0547">Nucleotide-binding</keyword>
<protein>
    <recommendedName>
        <fullName evidence="9">5'-nucleotidase</fullName>
    </recommendedName>
</protein>
<gene>
    <name evidence="7" type="ORF">TrCOL_g7139</name>
</gene>
<evidence type="ECO:0000313" key="8">
    <source>
        <dbReference type="Proteomes" id="UP001165065"/>
    </source>
</evidence>
<proteinExistence type="inferred from homology"/>
<keyword evidence="2" id="KW-0732">Signal</keyword>
<dbReference type="InterPro" id="IPR036907">
    <property type="entry name" value="5'-Nucleotdase_C_sf"/>
</dbReference>
<dbReference type="GO" id="GO:0016787">
    <property type="term" value="F:hydrolase activity"/>
    <property type="evidence" value="ECO:0007669"/>
    <property type="project" value="UniProtKB-KW"/>
</dbReference>
<dbReference type="GO" id="GO:0000166">
    <property type="term" value="F:nucleotide binding"/>
    <property type="evidence" value="ECO:0007669"/>
    <property type="project" value="UniProtKB-KW"/>
</dbReference>
<evidence type="ECO:0000259" key="6">
    <source>
        <dbReference type="Pfam" id="PF02872"/>
    </source>
</evidence>
<dbReference type="SUPFAM" id="SSF56300">
    <property type="entry name" value="Metallo-dependent phosphatases"/>
    <property type="match status" value="1"/>
</dbReference>
<evidence type="ECO:0000256" key="2">
    <source>
        <dbReference type="ARBA" id="ARBA00022729"/>
    </source>
</evidence>
<dbReference type="InterPro" id="IPR004843">
    <property type="entry name" value="Calcineurin-like_PHP"/>
</dbReference>
<dbReference type="Gene3D" id="3.90.780.10">
    <property type="entry name" value="5'-Nucleotidase, C-terminal domain"/>
    <property type="match status" value="1"/>
</dbReference>
<comment type="caution">
    <text evidence="7">The sequence shown here is derived from an EMBL/GenBank/DDBJ whole genome shotgun (WGS) entry which is preliminary data.</text>
</comment>
<dbReference type="Proteomes" id="UP001165065">
    <property type="component" value="Unassembled WGS sequence"/>
</dbReference>
<organism evidence="7 8">
    <name type="scientific">Triparma columacea</name>
    <dbReference type="NCBI Taxonomy" id="722753"/>
    <lineage>
        <taxon>Eukaryota</taxon>
        <taxon>Sar</taxon>
        <taxon>Stramenopiles</taxon>
        <taxon>Ochrophyta</taxon>
        <taxon>Bolidophyceae</taxon>
        <taxon>Parmales</taxon>
        <taxon>Triparmaceae</taxon>
        <taxon>Triparma</taxon>
    </lineage>
</organism>
<dbReference type="Gene3D" id="3.60.21.10">
    <property type="match status" value="1"/>
</dbReference>
<evidence type="ECO:0000256" key="3">
    <source>
        <dbReference type="RuleBase" id="RU362119"/>
    </source>
</evidence>
<feature type="domain" description="Calcineurin-like phosphoesterase" evidence="5">
    <location>
        <begin position="51"/>
        <end position="260"/>
    </location>
</feature>
<dbReference type="InterPro" id="IPR008334">
    <property type="entry name" value="5'-Nucleotdase_C"/>
</dbReference>
<dbReference type="EMBL" id="BRYA01000591">
    <property type="protein sequence ID" value="GMI24730.1"/>
    <property type="molecule type" value="Genomic_DNA"/>
</dbReference>
<dbReference type="PANTHER" id="PTHR11575:SF48">
    <property type="entry name" value="5'-NUCLEOTIDASE"/>
    <property type="match status" value="1"/>
</dbReference>
<comment type="similarity">
    <text evidence="1 3">Belongs to the 5'-nucleotidase family.</text>
</comment>
<dbReference type="SUPFAM" id="SSF55816">
    <property type="entry name" value="5'-nucleotidase (syn. UDP-sugar hydrolase), C-terminal domain"/>
    <property type="match status" value="1"/>
</dbReference>
<dbReference type="Pfam" id="PF00149">
    <property type="entry name" value="Metallophos"/>
    <property type="match status" value="1"/>
</dbReference>
<accession>A0A9W7L3K7</accession>
<evidence type="ECO:0000259" key="5">
    <source>
        <dbReference type="Pfam" id="PF00149"/>
    </source>
</evidence>
<dbReference type="OrthoDB" id="10252235at2759"/>
<sequence>MRSVGSPLLALITKKLLTDQPLDPEGFLIDLLTAERRRKAREVGEVAGEIQVLHFNDVYNIEGQARSPKGGAARFVSAVDSWKESVGSDSLVLFSGDAFNPSLMSTVTKGRQMVPILNRAKVDVACMGNHDFDFGIENLEKLARQCNFPWMISNVKFKPTGRNLAEGETFVIKECKGRRIGFIGIVEYEWMATLATVEEKDIEYEDFVSCTRRLSSLLRDTHHVDAVIALTHMRVPNDEKLARECGDCVDLICGGHDHHYDCKPIEPHGCYVLKSGTDFRDATTLTMKWGQDGKVKVENLGRIVVDAQEENEEVQGIVRQFTKVLGAEMEKDVGYTNVALDGRFQMVRTSETNLGNFVTDVMRRGTSADIAVLNSGTLRSDSIMPAGDLKMKDLVSILPMVDELCVIEMTGSQVLQALENGVSQYPRLEGRFPQISGLSFTFDAASPSGSRVVPDSVSFITAAHESVPFDLERSYRVATKAYLAKGKDGYDVFKDCKVLVDGEEAPVLPALVRNTFTELSVLNGFKNSGVHKSVMKSANTWRRKTFHATPKKTETEGEGEEQINKKEEGEKVEAVTPSKEPTTPVAFSTPKVELMSYGINPVIEGRIKCLNPAEIN</sequence>
<dbReference type="PANTHER" id="PTHR11575">
    <property type="entry name" value="5'-NUCLEOTIDASE-RELATED"/>
    <property type="match status" value="1"/>
</dbReference>
<reference evidence="8" key="1">
    <citation type="journal article" date="2023" name="Commun. Biol.">
        <title>Genome analysis of Parmales, the sister group of diatoms, reveals the evolutionary specialization of diatoms from phago-mixotrophs to photoautotrophs.</title>
        <authorList>
            <person name="Ban H."/>
            <person name="Sato S."/>
            <person name="Yoshikawa S."/>
            <person name="Yamada K."/>
            <person name="Nakamura Y."/>
            <person name="Ichinomiya M."/>
            <person name="Sato N."/>
            <person name="Blanc-Mathieu R."/>
            <person name="Endo H."/>
            <person name="Kuwata A."/>
            <person name="Ogata H."/>
        </authorList>
    </citation>
    <scope>NUCLEOTIDE SEQUENCE [LARGE SCALE GENOMIC DNA]</scope>
</reference>
<evidence type="ECO:0000256" key="4">
    <source>
        <dbReference type="SAM" id="MobiDB-lite"/>
    </source>
</evidence>
<dbReference type="GO" id="GO:0009166">
    <property type="term" value="P:nucleotide catabolic process"/>
    <property type="evidence" value="ECO:0007669"/>
    <property type="project" value="InterPro"/>
</dbReference>
<feature type="region of interest" description="Disordered" evidence="4">
    <location>
        <begin position="547"/>
        <end position="587"/>
    </location>
</feature>
<dbReference type="Pfam" id="PF02872">
    <property type="entry name" value="5_nucleotid_C"/>
    <property type="match status" value="1"/>
</dbReference>
<keyword evidence="8" id="KW-1185">Reference proteome</keyword>
<feature type="domain" description="5'-Nucleotidase C-terminal" evidence="6">
    <location>
        <begin position="333"/>
        <end position="495"/>
    </location>
</feature>
<dbReference type="InterPro" id="IPR006179">
    <property type="entry name" value="5_nucleotidase/apyrase"/>
</dbReference>
<evidence type="ECO:0008006" key="9">
    <source>
        <dbReference type="Google" id="ProtNLM"/>
    </source>
</evidence>
<dbReference type="AlphaFoldDB" id="A0A9W7L3K7"/>
<dbReference type="PRINTS" id="PR01607">
    <property type="entry name" value="APYRASEFAMLY"/>
</dbReference>